<protein>
    <submittedName>
        <fullName evidence="1">Putative ovule protein</fullName>
    </submittedName>
</protein>
<reference evidence="1" key="1">
    <citation type="submission" date="2015-12" db="EMBL/GenBank/DDBJ databases">
        <title>Gene expression during late stages of embryo sac development: a critical building block for successful pollen-pistil interactions.</title>
        <authorList>
            <person name="Liu Y."/>
            <person name="Joly V."/>
            <person name="Sabar M."/>
            <person name="Matton D.P."/>
        </authorList>
    </citation>
    <scope>NUCLEOTIDE SEQUENCE</scope>
</reference>
<proteinExistence type="predicted"/>
<feature type="non-terminal residue" evidence="1">
    <location>
        <position position="1"/>
    </location>
</feature>
<organism evidence="1">
    <name type="scientific">Solanum chacoense</name>
    <name type="common">Chaco potato</name>
    <dbReference type="NCBI Taxonomy" id="4108"/>
    <lineage>
        <taxon>Eukaryota</taxon>
        <taxon>Viridiplantae</taxon>
        <taxon>Streptophyta</taxon>
        <taxon>Embryophyta</taxon>
        <taxon>Tracheophyta</taxon>
        <taxon>Spermatophyta</taxon>
        <taxon>Magnoliopsida</taxon>
        <taxon>eudicotyledons</taxon>
        <taxon>Gunneridae</taxon>
        <taxon>Pentapetalae</taxon>
        <taxon>asterids</taxon>
        <taxon>lamiids</taxon>
        <taxon>Solanales</taxon>
        <taxon>Solanaceae</taxon>
        <taxon>Solanoideae</taxon>
        <taxon>Solaneae</taxon>
        <taxon>Solanum</taxon>
    </lineage>
</organism>
<accession>A0A0V0GIX2</accession>
<evidence type="ECO:0000313" key="1">
    <source>
        <dbReference type="EMBL" id="JAP07703.1"/>
    </source>
</evidence>
<dbReference type="EMBL" id="GEDG01038211">
    <property type="protein sequence ID" value="JAP07703.1"/>
    <property type="molecule type" value="Transcribed_RNA"/>
</dbReference>
<name>A0A0V0GIX2_SOLCH</name>
<dbReference type="AlphaFoldDB" id="A0A0V0GIX2"/>
<sequence length="72" mass="8431">YPFLFLCLIIFRTHPTPKFFLLFHFHLSLLHKILHLFLFPPNFPPSSRSSTHPHPPLPSALPLLCLFFSFTS</sequence>